<organism evidence="1 2">
    <name type="scientific">Apophysomyces ossiformis</name>
    <dbReference type="NCBI Taxonomy" id="679940"/>
    <lineage>
        <taxon>Eukaryota</taxon>
        <taxon>Fungi</taxon>
        <taxon>Fungi incertae sedis</taxon>
        <taxon>Mucoromycota</taxon>
        <taxon>Mucoromycotina</taxon>
        <taxon>Mucoromycetes</taxon>
        <taxon>Mucorales</taxon>
        <taxon>Mucorineae</taxon>
        <taxon>Mucoraceae</taxon>
        <taxon>Apophysomyces</taxon>
    </lineage>
</organism>
<proteinExistence type="predicted"/>
<dbReference type="Proteomes" id="UP000605846">
    <property type="component" value="Unassembled WGS sequence"/>
</dbReference>
<name>A0A8H7EKQ7_9FUNG</name>
<reference evidence="1" key="1">
    <citation type="submission" date="2020-01" db="EMBL/GenBank/DDBJ databases">
        <title>Genome Sequencing of Three Apophysomyces-Like Fungal Strains Confirms a Novel Fungal Genus in the Mucoromycota with divergent Burkholderia-like Endosymbiotic Bacteria.</title>
        <authorList>
            <person name="Stajich J.E."/>
            <person name="Macias A.M."/>
            <person name="Carter-House D."/>
            <person name="Lovett B."/>
            <person name="Kasson L.R."/>
            <person name="Berry K."/>
            <person name="Grigoriev I."/>
            <person name="Chang Y."/>
            <person name="Spatafora J."/>
            <person name="Kasson M.T."/>
        </authorList>
    </citation>
    <scope>NUCLEOTIDE SEQUENCE</scope>
    <source>
        <strain evidence="1">NRRL A-21654</strain>
    </source>
</reference>
<accession>A0A8H7EKQ7</accession>
<protein>
    <submittedName>
        <fullName evidence="1">Uncharacterized protein</fullName>
    </submittedName>
</protein>
<comment type="caution">
    <text evidence="1">The sequence shown here is derived from an EMBL/GenBank/DDBJ whole genome shotgun (WGS) entry which is preliminary data.</text>
</comment>
<dbReference type="AlphaFoldDB" id="A0A8H7EKQ7"/>
<keyword evidence="2" id="KW-1185">Reference proteome</keyword>
<dbReference type="EMBL" id="JABAYA010000399">
    <property type="protein sequence ID" value="KAF7720695.1"/>
    <property type="molecule type" value="Genomic_DNA"/>
</dbReference>
<sequence length="943" mass="109299">MASGLTRYQERTLSALYETIVARMRNMELVTEHIDVEMTQFLYTPGPSFSQVENLMHNHFTVSDDRMIEALTLQQSTAQDEPLPAATLWEEDEYTPAIAETWAEQLTAHPNSPLFVRYVGMCAAPITPFDRMRDDGLYRQHGVYHHFVRALAQIDEETLDAGRAYFFVNRILPPGTENQLIDDTERIIISFFQLGKLLNQQAGGYYVSYQPNPRYIGLCRELNIRYFQLREQGRIWAENDPRLDGWLDNLRREMERRPFPQETLNVIRTQARPCEFGGHNLLMLVGKDITVEDFQGSRSFLSGNSRAGYLTADFLSRIEAYSRGDTTWRTTDFRSDIFPFIDLFPWPAPLDDHTAALNQLTAYLQSVRPVVLATFSHMVASYANANFYHGYGISKVDFLDSVGEPSMHTYAPREWLEDDSQQETPRGYSSIVIPHIDPGRDKYGPYQVELKVVIDLTWMATLTIASIAMSVIDEVMERNHDDICEEVLRRFRELRGTRDHPVCRLWMTLEAAKNDLHTFWVQERERQCHNTTIARVDTELRRRNARNQMLAGGIALGRPNSPARASQVNYLWKLKLPDLFLHIQPTEEEAWRGWASNLAEGTFYFASSLNRAARLIRGRHSLYNVLQQFRPEDATDDSWMYNEEQRQAALEAKGRQLRGGLAPDFFSPENQRRRALARPVTIEYTPVIENREIHMQQGDRFVIHWLDGEGLINIRLRIPALTLPNISDTWRVRFLPDGIGIYGDHYGRVRPRGDGDRQAVFSLQYLHTHARSADLISMWREERSRIEGVSATRPLISLPGRRPLSRHDNPTQARQSGNWWPVDQSDALWLLERYLSQNYPENGYFIIASAEIMEKVRRSPRNRDHNSDDFVAGFNTFLLQYPDHPYSPLWQEWMSDLRSYNAGTLVNIQFLRHDFEKKAVKIRVPAGMRQYQQVTIGRPFQGP</sequence>
<dbReference type="OrthoDB" id="2246311at2759"/>
<gene>
    <name evidence="1" type="ORF">EC973_006325</name>
</gene>
<evidence type="ECO:0000313" key="1">
    <source>
        <dbReference type="EMBL" id="KAF7720695.1"/>
    </source>
</evidence>
<evidence type="ECO:0000313" key="2">
    <source>
        <dbReference type="Proteomes" id="UP000605846"/>
    </source>
</evidence>